<dbReference type="InParanoid" id="A0A2P5A4F8"/>
<dbReference type="AlphaFoldDB" id="A0A2P5A4F8"/>
<feature type="non-terminal residue" evidence="1">
    <location>
        <position position="1"/>
    </location>
</feature>
<accession>A0A2P5A4F8</accession>
<reference evidence="2" key="1">
    <citation type="submission" date="2016-06" db="EMBL/GenBank/DDBJ databases">
        <title>Parallel loss of symbiosis genes in relatives of nitrogen-fixing non-legume Parasponia.</title>
        <authorList>
            <person name="Van Velzen R."/>
            <person name="Holmer R."/>
            <person name="Bu F."/>
            <person name="Rutten L."/>
            <person name="Van Zeijl A."/>
            <person name="Liu W."/>
            <person name="Santuari L."/>
            <person name="Cao Q."/>
            <person name="Sharma T."/>
            <person name="Shen D."/>
            <person name="Roswanjaya Y."/>
            <person name="Wardhani T."/>
            <person name="Kalhor M.S."/>
            <person name="Jansen J."/>
            <person name="Van den Hoogen J."/>
            <person name="Gungor B."/>
            <person name="Hartog M."/>
            <person name="Hontelez J."/>
            <person name="Verver J."/>
            <person name="Yang W.-C."/>
            <person name="Schijlen E."/>
            <person name="Repin R."/>
            <person name="Schilthuizen M."/>
            <person name="Schranz E."/>
            <person name="Heidstra R."/>
            <person name="Miyata K."/>
            <person name="Fedorova E."/>
            <person name="Kohlen W."/>
            <person name="Bisseling T."/>
            <person name="Smit S."/>
            <person name="Geurts R."/>
        </authorList>
    </citation>
    <scope>NUCLEOTIDE SEQUENCE [LARGE SCALE GENOMIC DNA]</scope>
    <source>
        <strain evidence="2">cv. RG33-2</strain>
    </source>
</reference>
<gene>
    <name evidence="1" type="ORF">TorRG33x02_357940</name>
</gene>
<proteinExistence type="predicted"/>
<evidence type="ECO:0000313" key="2">
    <source>
        <dbReference type="Proteomes" id="UP000237000"/>
    </source>
</evidence>
<dbReference type="Proteomes" id="UP000237000">
    <property type="component" value="Unassembled WGS sequence"/>
</dbReference>
<keyword evidence="2" id="KW-1185">Reference proteome</keyword>
<protein>
    <submittedName>
        <fullName evidence="1">Uncharacterized protein</fullName>
    </submittedName>
</protein>
<evidence type="ECO:0000313" key="1">
    <source>
        <dbReference type="EMBL" id="PON31379.1"/>
    </source>
</evidence>
<sequence>IRQSSFTGIGVVIWDSNRAVSCALACYFLRNFNSLLGHCLAIREGLKFYIAKGIRVNEVEVFSLLLIPSRKIFLFQHLALLSLTLKSSVICRVMLLVSLFLYPVTKLPIT</sequence>
<comment type="caution">
    <text evidence="1">The sequence shown here is derived from an EMBL/GenBank/DDBJ whole genome shotgun (WGS) entry which is preliminary data.</text>
</comment>
<name>A0A2P5A4F8_TREOI</name>
<organism evidence="1 2">
    <name type="scientific">Trema orientale</name>
    <name type="common">Charcoal tree</name>
    <name type="synonym">Celtis orientalis</name>
    <dbReference type="NCBI Taxonomy" id="63057"/>
    <lineage>
        <taxon>Eukaryota</taxon>
        <taxon>Viridiplantae</taxon>
        <taxon>Streptophyta</taxon>
        <taxon>Embryophyta</taxon>
        <taxon>Tracheophyta</taxon>
        <taxon>Spermatophyta</taxon>
        <taxon>Magnoliopsida</taxon>
        <taxon>eudicotyledons</taxon>
        <taxon>Gunneridae</taxon>
        <taxon>Pentapetalae</taxon>
        <taxon>rosids</taxon>
        <taxon>fabids</taxon>
        <taxon>Rosales</taxon>
        <taxon>Cannabaceae</taxon>
        <taxon>Trema</taxon>
    </lineage>
</organism>
<dbReference type="OrthoDB" id="10309217at2759"/>
<dbReference type="EMBL" id="JXTC01001396">
    <property type="protein sequence ID" value="PON31379.1"/>
    <property type="molecule type" value="Genomic_DNA"/>
</dbReference>